<evidence type="ECO:0000256" key="5">
    <source>
        <dbReference type="SAM" id="MobiDB-lite"/>
    </source>
</evidence>
<keyword evidence="7" id="KW-0223">Dioxygenase</keyword>
<feature type="region of interest" description="Disordered" evidence="5">
    <location>
        <begin position="1"/>
        <end position="25"/>
    </location>
</feature>
<evidence type="ECO:0000259" key="6">
    <source>
        <dbReference type="Pfam" id="PF02668"/>
    </source>
</evidence>
<dbReference type="SUPFAM" id="SSF51197">
    <property type="entry name" value="Clavaminate synthase-like"/>
    <property type="match status" value="1"/>
</dbReference>
<evidence type="ECO:0000256" key="1">
    <source>
        <dbReference type="ARBA" id="ARBA00001954"/>
    </source>
</evidence>
<organism evidence="7 8">
    <name type="scientific">Arthrobacter halodurans</name>
    <dbReference type="NCBI Taxonomy" id="516699"/>
    <lineage>
        <taxon>Bacteria</taxon>
        <taxon>Bacillati</taxon>
        <taxon>Actinomycetota</taxon>
        <taxon>Actinomycetes</taxon>
        <taxon>Micrococcales</taxon>
        <taxon>Micrococcaceae</taxon>
        <taxon>Arthrobacter</taxon>
    </lineage>
</organism>
<keyword evidence="8" id="KW-1185">Reference proteome</keyword>
<evidence type="ECO:0000256" key="3">
    <source>
        <dbReference type="ARBA" id="ARBA00023004"/>
    </source>
</evidence>
<dbReference type="RefSeq" id="WP_373971696.1">
    <property type="nucleotide sequence ID" value="NZ_JBHDLJ010000005.1"/>
</dbReference>
<evidence type="ECO:0000313" key="7">
    <source>
        <dbReference type="EMBL" id="MFB0834521.1"/>
    </source>
</evidence>
<comment type="cofactor">
    <cofactor evidence="1">
        <name>Fe(2+)</name>
        <dbReference type="ChEBI" id="CHEBI:29033"/>
    </cofactor>
</comment>
<keyword evidence="2 7" id="KW-0560">Oxidoreductase</keyword>
<accession>A0ABV4UNK9</accession>
<feature type="domain" description="TauD/TfdA-like" evidence="6">
    <location>
        <begin position="27"/>
        <end position="315"/>
    </location>
</feature>
<dbReference type="EMBL" id="JBHDLJ010000005">
    <property type="protein sequence ID" value="MFB0834521.1"/>
    <property type="molecule type" value="Genomic_DNA"/>
</dbReference>
<name>A0ABV4UNK9_9MICC</name>
<proteinExistence type="predicted"/>
<dbReference type="InterPro" id="IPR042098">
    <property type="entry name" value="TauD-like_sf"/>
</dbReference>
<dbReference type="PANTHER" id="PTHR10696:SF56">
    <property type="entry name" value="TAUD_TFDA-LIKE DOMAIN-CONTAINING PROTEIN"/>
    <property type="match status" value="1"/>
</dbReference>
<sequence>MSSSSASIQLDVERQPGRPPMLTIAEGHDPREWAEQHRDALRAAVAEHGAVLVRGLGLHDAAEVAAVFRRLVPGGLMPDREAFATRQRYSDGVYSSVKWPANQPMCMHHELSYALEFPGLMLFACLEAPSAGGVTGVADARAVLDALPADILQRFEDEGWLLTRSYNEDIGATYEEAFGVADRAAVESYCQAHAIEFEWQADGELRTRQRRPAVVRHPVTGQRCWFNQIAFLNEWTIAPEVREYLVDVYGPDGLPFNTRFGNGEPIGEDIIARLNEVYELHTLRTPWEAGDLMLVDNVRMAHSREAYEGPREILVGMAEPRCVFDLATHPQDGAS</sequence>
<dbReference type="Pfam" id="PF02668">
    <property type="entry name" value="TauD"/>
    <property type="match status" value="1"/>
</dbReference>
<keyword evidence="4" id="KW-0045">Antibiotic biosynthesis</keyword>
<reference evidence="7 8" key="1">
    <citation type="submission" date="2024-09" db="EMBL/GenBank/DDBJ databases">
        <authorList>
            <person name="Salinas-Garcia M.A."/>
            <person name="Prieme A."/>
        </authorList>
    </citation>
    <scope>NUCLEOTIDE SEQUENCE [LARGE SCALE GENOMIC DNA]</scope>
    <source>
        <strain evidence="7 8">DSM 21081</strain>
    </source>
</reference>
<gene>
    <name evidence="7" type="ORF">ACETWP_07965</name>
</gene>
<dbReference type="Gene3D" id="3.60.130.10">
    <property type="entry name" value="Clavaminate synthase-like"/>
    <property type="match status" value="1"/>
</dbReference>
<dbReference type="InterPro" id="IPR050411">
    <property type="entry name" value="AlphaKG_dependent_hydroxylases"/>
</dbReference>
<dbReference type="GO" id="GO:0051213">
    <property type="term" value="F:dioxygenase activity"/>
    <property type="evidence" value="ECO:0007669"/>
    <property type="project" value="UniProtKB-KW"/>
</dbReference>
<protein>
    <submittedName>
        <fullName evidence="7">TauD/TfdA family dioxygenase</fullName>
        <ecNumber evidence="7">1.14.11.-</ecNumber>
    </submittedName>
</protein>
<dbReference type="EC" id="1.14.11.-" evidence="7"/>
<evidence type="ECO:0000256" key="2">
    <source>
        <dbReference type="ARBA" id="ARBA00023002"/>
    </source>
</evidence>
<dbReference type="Proteomes" id="UP001575652">
    <property type="component" value="Unassembled WGS sequence"/>
</dbReference>
<evidence type="ECO:0000256" key="4">
    <source>
        <dbReference type="ARBA" id="ARBA00023194"/>
    </source>
</evidence>
<dbReference type="InterPro" id="IPR003819">
    <property type="entry name" value="TauD/TfdA-like"/>
</dbReference>
<comment type="caution">
    <text evidence="7">The sequence shown here is derived from an EMBL/GenBank/DDBJ whole genome shotgun (WGS) entry which is preliminary data.</text>
</comment>
<dbReference type="PANTHER" id="PTHR10696">
    <property type="entry name" value="GAMMA-BUTYROBETAINE HYDROXYLASE-RELATED"/>
    <property type="match status" value="1"/>
</dbReference>
<keyword evidence="3" id="KW-0408">Iron</keyword>
<evidence type="ECO:0000313" key="8">
    <source>
        <dbReference type="Proteomes" id="UP001575652"/>
    </source>
</evidence>